<evidence type="ECO:0000313" key="3">
    <source>
        <dbReference type="Proteomes" id="UP000494165"/>
    </source>
</evidence>
<dbReference type="InterPro" id="IPR030429">
    <property type="entry name" value="Sarcospan"/>
</dbReference>
<evidence type="ECO:0000256" key="1">
    <source>
        <dbReference type="SAM" id="Phobius"/>
    </source>
</evidence>
<dbReference type="GO" id="GO:0016010">
    <property type="term" value="C:dystrophin-associated glycoprotein complex"/>
    <property type="evidence" value="ECO:0007669"/>
    <property type="project" value="InterPro"/>
</dbReference>
<accession>A0A8S1CA29</accession>
<evidence type="ECO:0000313" key="2">
    <source>
        <dbReference type="EMBL" id="CAB3364904.1"/>
    </source>
</evidence>
<feature type="transmembrane region" description="Helical" evidence="1">
    <location>
        <begin position="112"/>
        <end position="136"/>
    </location>
</feature>
<dbReference type="GO" id="GO:0042383">
    <property type="term" value="C:sarcolemma"/>
    <property type="evidence" value="ECO:0007669"/>
    <property type="project" value="TreeGrafter"/>
</dbReference>
<dbReference type="EMBL" id="CADEPI010000018">
    <property type="protein sequence ID" value="CAB3364904.1"/>
    <property type="molecule type" value="Genomic_DNA"/>
</dbReference>
<dbReference type="PANTHER" id="PTHR15260">
    <property type="entry name" value="SARCOSPAN"/>
    <property type="match status" value="1"/>
</dbReference>
<feature type="transmembrane region" description="Helical" evidence="1">
    <location>
        <begin position="148"/>
        <end position="167"/>
    </location>
</feature>
<dbReference type="Proteomes" id="UP000494165">
    <property type="component" value="Unassembled WGS sequence"/>
</dbReference>
<keyword evidence="1" id="KW-1133">Transmembrane helix</keyword>
<keyword evidence="1" id="KW-0472">Membrane</keyword>
<keyword evidence="1" id="KW-0812">Transmembrane</keyword>
<sequence>MAAESPPRQAGVRARGQRPLSLYDNIAQQPDMSMAELGASALLDASATADAPPSQAVNLTTTVPVNLARTPLSARHQPTRASIRHSRMLVLSQQNGRVPLRYLPPVVRWHNLAAFLSTFLAVAGVIAIVVAFFLVLQAPFLLFRDLPFWSGALNLTAGLAGLILVCWCRRLAPGVPAPDWVCEANQSCIALCICFMIFSLFASVCSLVSHIIRLIWIFEVKCISKATDFTNNSTLPLLEETLANSTDSVVVFVPTDTSDCDCVDSSSGAEWPGLGCPTQRDDLVLLLLGSVATHMVAAVVILGYLLIHWRSRHYNQSVYSAVQRPVPPPIATSTNSQETNEC</sequence>
<name>A0A8S1CA29_9INSE</name>
<protein>
    <submittedName>
        <fullName evidence="2">Uncharacterized protein</fullName>
    </submittedName>
</protein>
<feature type="transmembrane region" description="Helical" evidence="1">
    <location>
        <begin position="188"/>
        <end position="212"/>
    </location>
</feature>
<proteinExistence type="predicted"/>
<reference evidence="2 3" key="1">
    <citation type="submission" date="2020-04" db="EMBL/GenBank/DDBJ databases">
        <authorList>
            <person name="Alioto T."/>
            <person name="Alioto T."/>
            <person name="Gomez Garrido J."/>
        </authorList>
    </citation>
    <scope>NUCLEOTIDE SEQUENCE [LARGE SCALE GENOMIC DNA]</scope>
</reference>
<keyword evidence="3" id="KW-1185">Reference proteome</keyword>
<comment type="caution">
    <text evidence="2">The sequence shown here is derived from an EMBL/GenBank/DDBJ whole genome shotgun (WGS) entry which is preliminary data.</text>
</comment>
<dbReference type="AlphaFoldDB" id="A0A8S1CA29"/>
<dbReference type="OrthoDB" id="7685256at2759"/>
<feature type="transmembrane region" description="Helical" evidence="1">
    <location>
        <begin position="283"/>
        <end position="307"/>
    </location>
</feature>
<organism evidence="2 3">
    <name type="scientific">Cloeon dipterum</name>
    <dbReference type="NCBI Taxonomy" id="197152"/>
    <lineage>
        <taxon>Eukaryota</taxon>
        <taxon>Metazoa</taxon>
        <taxon>Ecdysozoa</taxon>
        <taxon>Arthropoda</taxon>
        <taxon>Hexapoda</taxon>
        <taxon>Insecta</taxon>
        <taxon>Pterygota</taxon>
        <taxon>Palaeoptera</taxon>
        <taxon>Ephemeroptera</taxon>
        <taxon>Pisciforma</taxon>
        <taxon>Baetidae</taxon>
        <taxon>Cloeon</taxon>
    </lineage>
</organism>
<dbReference type="PANTHER" id="PTHR15260:SF1">
    <property type="entry name" value="SARCOSPAN"/>
    <property type="match status" value="1"/>
</dbReference>
<gene>
    <name evidence="2" type="ORF">CLODIP_2_CD12451</name>
</gene>